<dbReference type="AlphaFoldDB" id="A0A1X0D1L8"/>
<evidence type="ECO:0008006" key="3">
    <source>
        <dbReference type="Google" id="ProtNLM"/>
    </source>
</evidence>
<dbReference type="InterPro" id="IPR019639">
    <property type="entry name" value="DUF2505"/>
</dbReference>
<dbReference type="OrthoDB" id="5178774at2"/>
<proteinExistence type="predicted"/>
<comment type="caution">
    <text evidence="1">The sequence shown here is derived from an EMBL/GenBank/DDBJ whole genome shotgun (WGS) entry which is preliminary data.</text>
</comment>
<dbReference type="Pfam" id="PF10698">
    <property type="entry name" value="DUF2505"/>
    <property type="match status" value="1"/>
</dbReference>
<accession>A0A1X0D1L8</accession>
<gene>
    <name evidence="1" type="ORF">BST23_10985</name>
</gene>
<protein>
    <recommendedName>
        <fullName evidence="3">DUF2505 domain-containing protein</fullName>
    </recommendedName>
</protein>
<dbReference type="Proteomes" id="UP000192772">
    <property type="component" value="Unassembled WGS sequence"/>
</dbReference>
<dbReference type="InterPro" id="IPR023393">
    <property type="entry name" value="START-like_dom_sf"/>
</dbReference>
<reference evidence="1 2" key="1">
    <citation type="submission" date="2017-02" db="EMBL/GenBank/DDBJ databases">
        <title>The new phylogeny of genus Mycobacterium.</title>
        <authorList>
            <person name="Tortoli E."/>
            <person name="Trovato A."/>
            <person name="Cirillo D.M."/>
        </authorList>
    </citation>
    <scope>NUCLEOTIDE SEQUENCE [LARGE SCALE GENOMIC DNA]</scope>
    <source>
        <strain evidence="1 2">FI-09383</strain>
    </source>
</reference>
<dbReference type="RefSeq" id="WP_064928349.1">
    <property type="nucleotide sequence ID" value="NZ_JBCGVB010000011.1"/>
</dbReference>
<dbReference type="EMBL" id="MVHP01000010">
    <property type="protein sequence ID" value="ORA66225.1"/>
    <property type="molecule type" value="Genomic_DNA"/>
</dbReference>
<sequence length="170" mass="18388">MPRSFDMAAEYEGSVEQVHRAFSDEHYWLARLADSGADDYSLDSMVVDDDGGIDVVTTQTLRADRLPGLVTQFHRGDLSFVREETWSPVRDGRADATVKGSIDGAPADLSGTAVLAPASSGRGSRLTFNVTVEVRVPLVGGKIENFIGSQLVDLLIAEQRFTTGWLTGNV</sequence>
<evidence type="ECO:0000313" key="2">
    <source>
        <dbReference type="Proteomes" id="UP000192772"/>
    </source>
</evidence>
<evidence type="ECO:0000313" key="1">
    <source>
        <dbReference type="EMBL" id="ORA66225.1"/>
    </source>
</evidence>
<name>A0A1X0D1L8_9MYCO</name>
<dbReference type="Gene3D" id="3.30.530.20">
    <property type="match status" value="1"/>
</dbReference>
<organism evidence="1 2">
    <name type="scientific">Mycolicibacterium elephantis</name>
    <dbReference type="NCBI Taxonomy" id="81858"/>
    <lineage>
        <taxon>Bacteria</taxon>
        <taxon>Bacillati</taxon>
        <taxon>Actinomycetota</taxon>
        <taxon>Actinomycetes</taxon>
        <taxon>Mycobacteriales</taxon>
        <taxon>Mycobacteriaceae</taxon>
        <taxon>Mycolicibacterium</taxon>
    </lineage>
</organism>
<dbReference type="STRING" id="81858.BST23_10985"/>